<dbReference type="PRINTS" id="PR00276">
    <property type="entry name" value="INSULINFAMLY"/>
</dbReference>
<dbReference type="SUPFAM" id="SSF56994">
    <property type="entry name" value="Insulin-like"/>
    <property type="match status" value="1"/>
</dbReference>
<evidence type="ECO:0008006" key="6">
    <source>
        <dbReference type="Google" id="ProtNLM"/>
    </source>
</evidence>
<dbReference type="Proteomes" id="UP001608902">
    <property type="component" value="Unassembled WGS sequence"/>
</dbReference>
<keyword evidence="2 3" id="KW-0732">Signal</keyword>
<feature type="chain" id="PRO_5044825965" description="Insulin-like domain-containing protein" evidence="3">
    <location>
        <begin position="21"/>
        <end position="130"/>
    </location>
</feature>
<organism evidence="4 5">
    <name type="scientific">Gnathostoma spinigerum</name>
    <dbReference type="NCBI Taxonomy" id="75299"/>
    <lineage>
        <taxon>Eukaryota</taxon>
        <taxon>Metazoa</taxon>
        <taxon>Ecdysozoa</taxon>
        <taxon>Nematoda</taxon>
        <taxon>Chromadorea</taxon>
        <taxon>Rhabditida</taxon>
        <taxon>Spirurina</taxon>
        <taxon>Gnathostomatomorpha</taxon>
        <taxon>Gnathostomatoidea</taxon>
        <taxon>Gnathostomatidae</taxon>
        <taxon>Gnathostoma</taxon>
    </lineage>
</organism>
<dbReference type="InterPro" id="IPR022352">
    <property type="entry name" value="Ins/IGF/rlx"/>
</dbReference>
<comment type="similarity">
    <text evidence="1">Belongs to the insulin family.</text>
</comment>
<sequence length="130" mass="15075">MGPMNLFPILVSLCLLSVNGQSSRLCGPKLTRIIDKVCSYEKCGDFIEIPFRIEDKDEEGIVSKCCIKGCSYENIREWCCRRRLRYTSGMESGEISEHDELKHQASPRRRHFLEMVRRRDRPSEGSSDEE</sequence>
<dbReference type="InterPro" id="IPR022353">
    <property type="entry name" value="Insulin_CS"/>
</dbReference>
<evidence type="ECO:0000256" key="1">
    <source>
        <dbReference type="ARBA" id="ARBA00009034"/>
    </source>
</evidence>
<evidence type="ECO:0000313" key="5">
    <source>
        <dbReference type="Proteomes" id="UP001608902"/>
    </source>
</evidence>
<evidence type="ECO:0000256" key="2">
    <source>
        <dbReference type="ARBA" id="ARBA00022729"/>
    </source>
</evidence>
<dbReference type="InterPro" id="IPR036438">
    <property type="entry name" value="Insulin-like_sf"/>
</dbReference>
<dbReference type="EMBL" id="JBGFUD010012260">
    <property type="protein sequence ID" value="MFH4983432.1"/>
    <property type="molecule type" value="Genomic_DNA"/>
</dbReference>
<feature type="signal peptide" evidence="3">
    <location>
        <begin position="1"/>
        <end position="20"/>
    </location>
</feature>
<evidence type="ECO:0000313" key="4">
    <source>
        <dbReference type="EMBL" id="MFH4983432.1"/>
    </source>
</evidence>
<dbReference type="PROSITE" id="PS00262">
    <property type="entry name" value="INSULIN"/>
    <property type="match status" value="1"/>
</dbReference>
<keyword evidence="5" id="KW-1185">Reference proteome</keyword>
<accession>A0ABD6F1X2</accession>
<proteinExistence type="inferred from homology"/>
<reference evidence="4 5" key="1">
    <citation type="submission" date="2024-08" db="EMBL/GenBank/DDBJ databases">
        <title>Gnathostoma spinigerum genome.</title>
        <authorList>
            <person name="Gonzalez-Bertolin B."/>
            <person name="Monzon S."/>
            <person name="Zaballos A."/>
            <person name="Jimenez P."/>
            <person name="Dekumyoy P."/>
            <person name="Varona S."/>
            <person name="Cuesta I."/>
            <person name="Sumanam S."/>
            <person name="Adisakwattana P."/>
            <person name="Gasser R.B."/>
            <person name="Hernandez-Gonzalez A."/>
            <person name="Young N.D."/>
            <person name="Perteguer M.J."/>
        </authorList>
    </citation>
    <scope>NUCLEOTIDE SEQUENCE [LARGE SCALE GENOMIC DNA]</scope>
    <source>
        <strain evidence="4">AL3</strain>
        <tissue evidence="4">Liver</tissue>
    </source>
</reference>
<dbReference type="AlphaFoldDB" id="A0ABD6F1X2"/>
<dbReference type="Gene3D" id="1.10.100.10">
    <property type="entry name" value="Insulin-like"/>
    <property type="match status" value="1"/>
</dbReference>
<comment type="caution">
    <text evidence="4">The sequence shown here is derived from an EMBL/GenBank/DDBJ whole genome shotgun (WGS) entry which is preliminary data.</text>
</comment>
<name>A0ABD6F1X2_9BILA</name>
<gene>
    <name evidence="4" type="ORF">AB6A40_010141</name>
</gene>
<protein>
    <recommendedName>
        <fullName evidence="6">Insulin-like domain-containing protein</fullName>
    </recommendedName>
</protein>
<evidence type="ECO:0000256" key="3">
    <source>
        <dbReference type="SAM" id="SignalP"/>
    </source>
</evidence>